<evidence type="ECO:0000313" key="1">
    <source>
        <dbReference type="EMBL" id="MST99021.1"/>
    </source>
</evidence>
<proteinExistence type="predicted"/>
<dbReference type="EMBL" id="VUNS01000027">
    <property type="protein sequence ID" value="MST99021.1"/>
    <property type="molecule type" value="Genomic_DNA"/>
</dbReference>
<organism evidence="1 2">
    <name type="scientific">Victivallis lenta</name>
    <dbReference type="NCBI Taxonomy" id="2606640"/>
    <lineage>
        <taxon>Bacteria</taxon>
        <taxon>Pseudomonadati</taxon>
        <taxon>Lentisphaerota</taxon>
        <taxon>Lentisphaeria</taxon>
        <taxon>Victivallales</taxon>
        <taxon>Victivallaceae</taxon>
        <taxon>Victivallis</taxon>
    </lineage>
</organism>
<dbReference type="Proteomes" id="UP000435649">
    <property type="component" value="Unassembled WGS sequence"/>
</dbReference>
<protein>
    <submittedName>
        <fullName evidence="1">Uncharacterized protein</fullName>
    </submittedName>
</protein>
<dbReference type="RefSeq" id="WP_154420114.1">
    <property type="nucleotide sequence ID" value="NZ_VUNS01000027.1"/>
</dbReference>
<dbReference type="AlphaFoldDB" id="A0A844G920"/>
<keyword evidence="2" id="KW-1185">Reference proteome</keyword>
<gene>
    <name evidence="1" type="ORF">FYJ85_18460</name>
</gene>
<sequence length="133" mass="14986">MSKNGKHANNIPRCKRMAREQRLQSAKSTGFLSKHIAKDMVRHYARWYGVDLLCAIAELRQLGLEVSPEREKAVKTTLRNRLEQKRKSQEESFSANISCDSDETFAFIAGYTSGGAPYGVTWGEMEDADGEVK</sequence>
<evidence type="ECO:0000313" key="2">
    <source>
        <dbReference type="Proteomes" id="UP000435649"/>
    </source>
</evidence>
<reference evidence="1 2" key="1">
    <citation type="submission" date="2019-08" db="EMBL/GenBank/DDBJ databases">
        <title>In-depth cultivation of the pig gut microbiome towards novel bacterial diversity and tailored functional studies.</title>
        <authorList>
            <person name="Wylensek D."/>
            <person name="Hitch T.C.A."/>
            <person name="Clavel T."/>
        </authorList>
    </citation>
    <scope>NUCLEOTIDE SEQUENCE [LARGE SCALE GENOMIC DNA]</scope>
    <source>
        <strain evidence="1 2">BBE-744-WT-12</strain>
    </source>
</reference>
<comment type="caution">
    <text evidence="1">The sequence shown here is derived from an EMBL/GenBank/DDBJ whole genome shotgun (WGS) entry which is preliminary data.</text>
</comment>
<accession>A0A844G920</accession>
<name>A0A844G920_9BACT</name>